<dbReference type="InterPro" id="IPR008571">
    <property type="entry name" value="HerA-like"/>
</dbReference>
<feature type="domain" description="Helicase HerA central" evidence="2">
    <location>
        <begin position="147"/>
        <end position="461"/>
    </location>
</feature>
<evidence type="ECO:0000256" key="1">
    <source>
        <dbReference type="SAM" id="MobiDB-lite"/>
    </source>
</evidence>
<dbReference type="EMBL" id="ACLR01000232">
    <property type="protein sequence ID" value="EEK15927.1"/>
    <property type="molecule type" value="Genomic_DNA"/>
</dbReference>
<accession>C2MED3</accession>
<dbReference type="Gene3D" id="3.40.50.300">
    <property type="entry name" value="P-loop containing nucleotide triphosphate hydrolases"/>
    <property type="match status" value="2"/>
</dbReference>
<comment type="caution">
    <text evidence="3">The sequence shown here is derived from an EMBL/GenBank/DDBJ whole genome shotgun (WGS) entry which is preliminary data.</text>
</comment>
<keyword evidence="4" id="KW-1185">Reference proteome</keyword>
<dbReference type="CDD" id="cd01127">
    <property type="entry name" value="TrwB_TraG_TraD_VirD4"/>
    <property type="match status" value="1"/>
</dbReference>
<proteinExistence type="predicted"/>
<dbReference type="RefSeq" id="WP_007366221.1">
    <property type="nucleotide sequence ID" value="NZ_ACLR01000232.1"/>
</dbReference>
<dbReference type="OrthoDB" id="9806951at2"/>
<organism evidence="3 4">
    <name type="scientific">Porphyromonas uenonis 60-3</name>
    <dbReference type="NCBI Taxonomy" id="596327"/>
    <lineage>
        <taxon>Bacteria</taxon>
        <taxon>Pseudomonadati</taxon>
        <taxon>Bacteroidota</taxon>
        <taxon>Bacteroidia</taxon>
        <taxon>Bacteroidales</taxon>
        <taxon>Porphyromonadaceae</taxon>
        <taxon>Porphyromonas</taxon>
    </lineage>
</organism>
<dbReference type="Proteomes" id="UP000003303">
    <property type="component" value="Unassembled WGS sequence"/>
</dbReference>
<dbReference type="Pfam" id="PF01935">
    <property type="entry name" value="DUF87"/>
    <property type="match status" value="1"/>
</dbReference>
<dbReference type="eggNOG" id="COG0433">
    <property type="taxonomic scope" value="Bacteria"/>
</dbReference>
<dbReference type="InterPro" id="IPR002789">
    <property type="entry name" value="HerA_central"/>
</dbReference>
<feature type="region of interest" description="Disordered" evidence="1">
    <location>
        <begin position="619"/>
        <end position="641"/>
    </location>
</feature>
<evidence type="ECO:0000313" key="4">
    <source>
        <dbReference type="Proteomes" id="UP000003303"/>
    </source>
</evidence>
<dbReference type="PANTHER" id="PTHR42957:SF1">
    <property type="entry name" value="HELICASE MJ1565-RELATED"/>
    <property type="match status" value="1"/>
</dbReference>
<dbReference type="PANTHER" id="PTHR42957">
    <property type="entry name" value="HELICASE MJ1565-RELATED"/>
    <property type="match status" value="1"/>
</dbReference>
<reference evidence="3 4" key="1">
    <citation type="submission" date="2009-04" db="EMBL/GenBank/DDBJ databases">
        <authorList>
            <person name="Sebastian Y."/>
            <person name="Madupu R."/>
            <person name="Durkin A.S."/>
            <person name="Torralba M."/>
            <person name="Methe B."/>
            <person name="Sutton G.G."/>
            <person name="Strausberg R.L."/>
            <person name="Nelson K.E."/>
        </authorList>
    </citation>
    <scope>NUCLEOTIDE SEQUENCE [LARGE SCALE GENOMIC DNA]</scope>
    <source>
        <strain evidence="3 4">60-3</strain>
    </source>
</reference>
<evidence type="ECO:0000259" key="2">
    <source>
        <dbReference type="Pfam" id="PF01935"/>
    </source>
</evidence>
<dbReference type="STRING" id="596327.PORUE0001_0748"/>
<dbReference type="SUPFAM" id="SSF52540">
    <property type="entry name" value="P-loop containing nucleoside triphosphate hydrolases"/>
    <property type="match status" value="1"/>
</dbReference>
<dbReference type="InterPro" id="IPR027417">
    <property type="entry name" value="P-loop_NTPase"/>
</dbReference>
<name>C2MED3_9PORP</name>
<protein>
    <recommendedName>
        <fullName evidence="2">Helicase HerA central domain-containing protein</fullName>
    </recommendedName>
</protein>
<evidence type="ECO:0000313" key="3">
    <source>
        <dbReference type="EMBL" id="EEK15927.1"/>
    </source>
</evidence>
<sequence>MKSRSIVSQNYLLKHSIFRVGVVSSVDGREVTVRVDKDKNLSHLLFQGELLNNVSVGSYVKILKGFNRLIGKIEREYIKEIIVKDDYGNPSEKIDRFLSVKLIGYYKESKYNKGVKELPLIGNECLILEKSEYQHIHNFSSEDEVSIKLGHLASDDSIPIEVSVNKLFASHIGIFGNTGSGKSYTLASLYKLLFDRFGEHSNFQENARFLLFDFNGEYSRQTSITSQKKVYNLSTMTNNGGDKIRLNPEVILTPEIFFILASATEKTQQPFIRRALRLYEKVQIKDDPIGYTRGIIRNQLIQTLTMADLVMGDLLIAYFVKLLSNSSDNDENLLDDIGRQSRHNCFYYKHNTGMKYFNDPNNYSYIEQTKIFQAVNDFDFNQEFITRITKFSYIQLINDVLSNRAKNEHIAPAISKLNSLSKDFSKVISIPANNEHSDLWEDGKPLVVINLDKVNTSTKKLIPLLISHWCYQEHKSHKQETVTKSLNIVIDEAHNILSYDSNRESESWKDFRLETFEEIIKEGRKFGVFLTIASQRPSDISSTIISQLHNYFVHRLINNRDLEMIEKAISYLDKLSIETLPILPPGACVLSGIIADLPVIIQIDKLEDSIAPKSQTIKLTDSWEDKQPTTPSEGERELGQL</sequence>
<dbReference type="AlphaFoldDB" id="C2MED3"/>
<gene>
    <name evidence="3" type="ORF">PORUE0001_0748</name>
</gene>
<feature type="compositionally biased region" description="Basic and acidic residues" evidence="1">
    <location>
        <begin position="621"/>
        <end position="641"/>
    </location>
</feature>